<feature type="domain" description="Glutamine amidotransferase" evidence="1">
    <location>
        <begin position="80"/>
        <end position="204"/>
    </location>
</feature>
<gene>
    <name evidence="2" type="ORF">METZ01_LOCUS95255</name>
</gene>
<accession>A0A381VQU0</accession>
<proteinExistence type="predicted"/>
<reference evidence="2" key="1">
    <citation type="submission" date="2018-05" db="EMBL/GenBank/DDBJ databases">
        <authorList>
            <person name="Lanie J.A."/>
            <person name="Ng W.-L."/>
            <person name="Kazmierczak K.M."/>
            <person name="Andrzejewski T.M."/>
            <person name="Davidsen T.M."/>
            <person name="Wayne K.J."/>
            <person name="Tettelin H."/>
            <person name="Glass J.I."/>
            <person name="Rusch D."/>
            <person name="Podicherti R."/>
            <person name="Tsui H.-C.T."/>
            <person name="Winkler M.E."/>
        </authorList>
    </citation>
    <scope>NUCLEOTIDE SEQUENCE</scope>
</reference>
<dbReference type="InterPro" id="IPR044992">
    <property type="entry name" value="ChyE-like"/>
</dbReference>
<dbReference type="AlphaFoldDB" id="A0A381VQU0"/>
<dbReference type="InterPro" id="IPR017926">
    <property type="entry name" value="GATASE"/>
</dbReference>
<dbReference type="PANTHER" id="PTHR42695">
    <property type="entry name" value="GLUTAMINE AMIDOTRANSFERASE YLR126C-RELATED"/>
    <property type="match status" value="1"/>
</dbReference>
<dbReference type="Gene3D" id="3.40.50.880">
    <property type="match status" value="1"/>
</dbReference>
<dbReference type="PROSITE" id="PS51273">
    <property type="entry name" value="GATASE_TYPE_1"/>
    <property type="match status" value="1"/>
</dbReference>
<dbReference type="InterPro" id="IPR029062">
    <property type="entry name" value="Class_I_gatase-like"/>
</dbReference>
<dbReference type="GO" id="GO:0005829">
    <property type="term" value="C:cytosol"/>
    <property type="evidence" value="ECO:0007669"/>
    <property type="project" value="TreeGrafter"/>
</dbReference>
<sequence length="276" mass="31308">MSNKILMVDGYDYDGWKSLSDCDCIDAFKHYSETLKSISSSPLEIITIHPGKKEEFLPQGISLEDFNGIVWTGSSLNIYDSNPAIMRQIELAKETLKINTNIFGSCWGLQVYVTAAGGSVRKNPKGREMIIARNIQLNENGKKHYMYKGKYEKFDALCSHLDEVENIPSDSKILSFNDHSKIQALSFKINGANFCGTQYHPEFNFDVLSKILCARKSILISENIFKDNDHANKTISCLDNITNNNGNGDYLKIGQDILNKRIRNKELENWLNYISN</sequence>
<evidence type="ECO:0000313" key="2">
    <source>
        <dbReference type="EMBL" id="SVA42401.1"/>
    </source>
</evidence>
<dbReference type="Pfam" id="PF00117">
    <property type="entry name" value="GATase"/>
    <property type="match status" value="1"/>
</dbReference>
<dbReference type="SUPFAM" id="SSF52317">
    <property type="entry name" value="Class I glutamine amidotransferase-like"/>
    <property type="match status" value="1"/>
</dbReference>
<dbReference type="PANTHER" id="PTHR42695:SF5">
    <property type="entry name" value="GLUTAMINE AMIDOTRANSFERASE YLR126C-RELATED"/>
    <property type="match status" value="1"/>
</dbReference>
<organism evidence="2">
    <name type="scientific">marine metagenome</name>
    <dbReference type="NCBI Taxonomy" id="408172"/>
    <lineage>
        <taxon>unclassified sequences</taxon>
        <taxon>metagenomes</taxon>
        <taxon>ecological metagenomes</taxon>
    </lineage>
</organism>
<dbReference type="CDD" id="cd01741">
    <property type="entry name" value="GATase1_1"/>
    <property type="match status" value="1"/>
</dbReference>
<evidence type="ECO:0000259" key="1">
    <source>
        <dbReference type="Pfam" id="PF00117"/>
    </source>
</evidence>
<name>A0A381VQU0_9ZZZZ</name>
<dbReference type="EMBL" id="UINC01009455">
    <property type="protein sequence ID" value="SVA42401.1"/>
    <property type="molecule type" value="Genomic_DNA"/>
</dbReference>
<protein>
    <recommendedName>
        <fullName evidence="1">Glutamine amidotransferase domain-containing protein</fullName>
    </recommendedName>
</protein>